<comment type="subcellular location">
    <subcellularLocation>
        <location evidence="1">Nucleus</location>
    </subcellularLocation>
</comment>
<dbReference type="Pfam" id="PF10497">
    <property type="entry name" value="zf-4CXXC_R1"/>
    <property type="match status" value="1"/>
</dbReference>
<keyword evidence="3" id="KW-0804">Transcription</keyword>
<gene>
    <name evidence="7" type="ORF">F5890DRAFT_30769</name>
</gene>
<protein>
    <recommendedName>
        <fullName evidence="6">Zinc-finger domain-containing protein</fullName>
    </recommendedName>
</protein>
<comment type="caution">
    <text evidence="7">The sequence shown here is derived from an EMBL/GenBank/DDBJ whole genome shotgun (WGS) entry which is preliminary data.</text>
</comment>
<dbReference type="Proteomes" id="UP001163850">
    <property type="component" value="Unassembled WGS sequence"/>
</dbReference>
<evidence type="ECO:0000256" key="2">
    <source>
        <dbReference type="ARBA" id="ARBA00023015"/>
    </source>
</evidence>
<dbReference type="InterPro" id="IPR018866">
    <property type="entry name" value="Znf-4CXXC_R1"/>
</dbReference>
<organism evidence="7 8">
    <name type="scientific">Lentinula detonsa</name>
    <dbReference type="NCBI Taxonomy" id="2804962"/>
    <lineage>
        <taxon>Eukaryota</taxon>
        <taxon>Fungi</taxon>
        <taxon>Dikarya</taxon>
        <taxon>Basidiomycota</taxon>
        <taxon>Agaricomycotina</taxon>
        <taxon>Agaricomycetes</taxon>
        <taxon>Agaricomycetidae</taxon>
        <taxon>Agaricales</taxon>
        <taxon>Marasmiineae</taxon>
        <taxon>Omphalotaceae</taxon>
        <taxon>Lentinula</taxon>
    </lineage>
</organism>
<feature type="compositionally biased region" description="Basic and acidic residues" evidence="5">
    <location>
        <begin position="107"/>
        <end position="119"/>
    </location>
</feature>
<feature type="compositionally biased region" description="Acidic residues" evidence="5">
    <location>
        <begin position="59"/>
        <end position="68"/>
    </location>
</feature>
<dbReference type="EMBL" id="MU801899">
    <property type="protein sequence ID" value="KAJ3989271.1"/>
    <property type="molecule type" value="Genomic_DNA"/>
</dbReference>
<evidence type="ECO:0000256" key="5">
    <source>
        <dbReference type="SAM" id="MobiDB-lite"/>
    </source>
</evidence>
<evidence type="ECO:0000256" key="4">
    <source>
        <dbReference type="ARBA" id="ARBA00023242"/>
    </source>
</evidence>
<sequence>MPDQSLHSQGKHRLDVRPKAPKRHKPNPGSIVTSPVHERKFSAFPPSQNSASNSRVEDIESSDSEDIALNDVPTHTGAFTSISPEIGQAALVPTATRLKRRKTTSMTDHEGDVMEHDSGSELQSDDEGSPKSRISRSRPSRAHEEVDSSAALESDEHESASARSNEPQKAKGKKKMGQNRKTDWPKGGSYDMCHQCRRRSHRLHMRCADCHVKYCVRCITNHYSDILFFDRARKDFVCFRCDDTCRCAACRRKRETTSIPGAASQKLFK</sequence>
<evidence type="ECO:0000313" key="7">
    <source>
        <dbReference type="EMBL" id="KAJ3989271.1"/>
    </source>
</evidence>
<keyword evidence="2" id="KW-0805">Transcription regulation</keyword>
<evidence type="ECO:0000313" key="8">
    <source>
        <dbReference type="Proteomes" id="UP001163850"/>
    </source>
</evidence>
<feature type="domain" description="Zinc-finger" evidence="6">
    <location>
        <begin position="191"/>
        <end position="257"/>
    </location>
</feature>
<dbReference type="GO" id="GO:0005634">
    <property type="term" value="C:nucleus"/>
    <property type="evidence" value="ECO:0007669"/>
    <property type="project" value="UniProtKB-SubCell"/>
</dbReference>
<keyword evidence="4" id="KW-0539">Nucleus</keyword>
<name>A0AA38Q8A3_9AGAR</name>
<feature type="region of interest" description="Disordered" evidence="5">
    <location>
        <begin position="1"/>
        <end position="184"/>
    </location>
</feature>
<proteinExistence type="predicted"/>
<feature type="compositionally biased region" description="Polar residues" evidence="5">
    <location>
        <begin position="45"/>
        <end position="54"/>
    </location>
</feature>
<evidence type="ECO:0000259" key="6">
    <source>
        <dbReference type="Pfam" id="PF10497"/>
    </source>
</evidence>
<dbReference type="AlphaFoldDB" id="A0AA38Q8A3"/>
<accession>A0AA38Q8A3</accession>
<evidence type="ECO:0000256" key="1">
    <source>
        <dbReference type="ARBA" id="ARBA00004123"/>
    </source>
</evidence>
<evidence type="ECO:0000256" key="3">
    <source>
        <dbReference type="ARBA" id="ARBA00023163"/>
    </source>
</evidence>
<reference evidence="7" key="1">
    <citation type="submission" date="2022-08" db="EMBL/GenBank/DDBJ databases">
        <authorList>
            <consortium name="DOE Joint Genome Institute"/>
            <person name="Min B."/>
            <person name="Riley R."/>
            <person name="Sierra-Patev S."/>
            <person name="Naranjo-Ortiz M."/>
            <person name="Looney B."/>
            <person name="Konkel Z."/>
            <person name="Slot J.C."/>
            <person name="Sakamoto Y."/>
            <person name="Steenwyk J.L."/>
            <person name="Rokas A."/>
            <person name="Carro J."/>
            <person name="Camarero S."/>
            <person name="Ferreira P."/>
            <person name="Molpeceres G."/>
            <person name="Ruiz-Duenas F.J."/>
            <person name="Serrano A."/>
            <person name="Henrissat B."/>
            <person name="Drula E."/>
            <person name="Hughes K.W."/>
            <person name="Mata J.L."/>
            <person name="Ishikawa N.K."/>
            <person name="Vargas-Isla R."/>
            <person name="Ushijima S."/>
            <person name="Smith C.A."/>
            <person name="Ahrendt S."/>
            <person name="Andreopoulos W."/>
            <person name="He G."/>
            <person name="Labutti K."/>
            <person name="Lipzen A."/>
            <person name="Ng V."/>
            <person name="Sandor L."/>
            <person name="Barry K."/>
            <person name="Martinez A.T."/>
            <person name="Xiao Y."/>
            <person name="Gibbons J.G."/>
            <person name="Terashima K."/>
            <person name="Hibbett D.S."/>
            <person name="Grigoriev I.V."/>
        </authorList>
    </citation>
    <scope>NUCLEOTIDE SEQUENCE</scope>
    <source>
        <strain evidence="7">TFB7829</strain>
    </source>
</reference>